<accession>A0A0A8Z512</accession>
<sequence length="55" mass="6281">MLRGPGYKRCHVHEPLFSHVVVVLMSVSAFIYVLSKSWVASTIWYACPRTRSSAR</sequence>
<evidence type="ECO:0000313" key="2">
    <source>
        <dbReference type="EMBL" id="JAD32773.1"/>
    </source>
</evidence>
<organism evidence="2">
    <name type="scientific">Arundo donax</name>
    <name type="common">Giant reed</name>
    <name type="synonym">Donax arundinaceus</name>
    <dbReference type="NCBI Taxonomy" id="35708"/>
    <lineage>
        <taxon>Eukaryota</taxon>
        <taxon>Viridiplantae</taxon>
        <taxon>Streptophyta</taxon>
        <taxon>Embryophyta</taxon>
        <taxon>Tracheophyta</taxon>
        <taxon>Spermatophyta</taxon>
        <taxon>Magnoliopsida</taxon>
        <taxon>Liliopsida</taxon>
        <taxon>Poales</taxon>
        <taxon>Poaceae</taxon>
        <taxon>PACMAD clade</taxon>
        <taxon>Arundinoideae</taxon>
        <taxon>Arundineae</taxon>
        <taxon>Arundo</taxon>
    </lineage>
</organism>
<name>A0A0A8Z512_ARUDO</name>
<proteinExistence type="predicted"/>
<dbReference type="AlphaFoldDB" id="A0A0A8Z512"/>
<feature type="transmembrane region" description="Helical" evidence="1">
    <location>
        <begin position="16"/>
        <end position="34"/>
    </location>
</feature>
<keyword evidence="1" id="KW-1133">Transmembrane helix</keyword>
<reference evidence="2" key="1">
    <citation type="submission" date="2014-09" db="EMBL/GenBank/DDBJ databases">
        <authorList>
            <person name="Magalhaes I.L.F."/>
            <person name="Oliveira U."/>
            <person name="Santos F.R."/>
            <person name="Vidigal T.H.D.A."/>
            <person name="Brescovit A.D."/>
            <person name="Santos A.J."/>
        </authorList>
    </citation>
    <scope>NUCLEOTIDE SEQUENCE</scope>
    <source>
        <tissue evidence="2">Shoot tissue taken approximately 20 cm above the soil surface</tissue>
    </source>
</reference>
<keyword evidence="1" id="KW-0812">Transmembrane</keyword>
<evidence type="ECO:0000256" key="1">
    <source>
        <dbReference type="SAM" id="Phobius"/>
    </source>
</evidence>
<protein>
    <submittedName>
        <fullName evidence="2">Uncharacterized protein</fullName>
    </submittedName>
</protein>
<keyword evidence="1" id="KW-0472">Membrane</keyword>
<dbReference type="EMBL" id="GBRH01265122">
    <property type="protein sequence ID" value="JAD32773.1"/>
    <property type="molecule type" value="Transcribed_RNA"/>
</dbReference>
<reference evidence="2" key="2">
    <citation type="journal article" date="2015" name="Data Brief">
        <title>Shoot transcriptome of the giant reed, Arundo donax.</title>
        <authorList>
            <person name="Barrero R.A."/>
            <person name="Guerrero F.D."/>
            <person name="Moolhuijzen P."/>
            <person name="Goolsby J.A."/>
            <person name="Tidwell J."/>
            <person name="Bellgard S.E."/>
            <person name="Bellgard M.I."/>
        </authorList>
    </citation>
    <scope>NUCLEOTIDE SEQUENCE</scope>
    <source>
        <tissue evidence="2">Shoot tissue taken approximately 20 cm above the soil surface</tissue>
    </source>
</reference>